<reference evidence="1 2" key="1">
    <citation type="submission" date="2020-05" db="EMBL/GenBank/DDBJ databases">
        <title>Horizontal transmission and recombination maintain forever young bacterial symbiont genomes.</title>
        <authorList>
            <person name="Russell S.L."/>
            <person name="Pepper-Tunick E."/>
            <person name="Svedberg J."/>
            <person name="Byrne A."/>
            <person name="Ruelas Castillo J."/>
            <person name="Vollmers C."/>
            <person name="Beinart R.A."/>
            <person name="Corbett-Detig R."/>
        </authorList>
    </citation>
    <scope>NUCLEOTIDE SEQUENCE [LARGE SCALE GENOMIC DNA]</scope>
    <source>
        <strain evidence="1">JDF_Ridge</strain>
    </source>
</reference>
<proteinExistence type="predicted"/>
<evidence type="ECO:0000313" key="1">
    <source>
        <dbReference type="EMBL" id="QKQ24097.1"/>
    </source>
</evidence>
<evidence type="ECO:0000313" key="2">
    <source>
        <dbReference type="Proteomes" id="UP000509429"/>
    </source>
</evidence>
<dbReference type="AlphaFoldDB" id="A0A6N0HP85"/>
<dbReference type="Proteomes" id="UP000509429">
    <property type="component" value="Chromosome"/>
</dbReference>
<gene>
    <name evidence="1" type="ORF">HUE58_02780</name>
</gene>
<dbReference type="EMBL" id="CP054490">
    <property type="protein sequence ID" value="QKQ24097.1"/>
    <property type="molecule type" value="Genomic_DNA"/>
</dbReference>
<dbReference type="KEGG" id="reo:HUE58_02780"/>
<keyword evidence="2" id="KW-1185">Reference proteome</keyword>
<dbReference type="RefSeq" id="WP_174605536.1">
    <property type="nucleotide sequence ID" value="NZ_CP054490.1"/>
</dbReference>
<name>A0A6N0HP85_9GAMM</name>
<protein>
    <submittedName>
        <fullName evidence="1">Uncharacterized protein</fullName>
    </submittedName>
</protein>
<organism evidence="1 2">
    <name type="scientific">Candidatus Ruthia endofausta</name>
    <dbReference type="NCBI Taxonomy" id="2738852"/>
    <lineage>
        <taxon>Bacteria</taxon>
        <taxon>Pseudomonadati</taxon>
        <taxon>Pseudomonadota</taxon>
        <taxon>Gammaproteobacteria</taxon>
        <taxon>Candidatus Pseudothioglobaceae</taxon>
        <taxon>Candidatus Ruthturnera</taxon>
    </lineage>
</organism>
<accession>A0A6N0HP85</accession>
<sequence>MGFVNTMDPVKTHQTVKDIQQWFEDNKDELGFDLVTWGFKSGDVLHMSETGKVITIEQSGDTTMSVGGFFRYYRSNT</sequence>